<dbReference type="Gene3D" id="3.30.530.20">
    <property type="match status" value="1"/>
</dbReference>
<evidence type="ECO:0000259" key="1">
    <source>
        <dbReference type="PROSITE" id="PS50848"/>
    </source>
</evidence>
<keyword evidence="3" id="KW-1185">Reference proteome</keyword>
<dbReference type="GO" id="GO:0005737">
    <property type="term" value="C:cytoplasm"/>
    <property type="evidence" value="ECO:0007669"/>
    <property type="project" value="UniProtKB-ARBA"/>
</dbReference>
<dbReference type="STRING" id="349521.HCH_01741"/>
<dbReference type="PANTHER" id="PTHR19308">
    <property type="entry name" value="PHOSPHATIDYLCHOLINE TRANSFER PROTEIN"/>
    <property type="match status" value="1"/>
</dbReference>
<dbReference type="PROSITE" id="PS50848">
    <property type="entry name" value="START"/>
    <property type="match status" value="1"/>
</dbReference>
<dbReference type="PANTHER" id="PTHR19308:SF14">
    <property type="entry name" value="START DOMAIN-CONTAINING PROTEIN"/>
    <property type="match status" value="1"/>
</dbReference>
<dbReference type="InterPro" id="IPR028347">
    <property type="entry name" value="START_dom_prot"/>
</dbReference>
<dbReference type="CDD" id="cd08876">
    <property type="entry name" value="START_1"/>
    <property type="match status" value="1"/>
</dbReference>
<name>Q2SL87_HAHCH</name>
<dbReference type="PIRSF" id="PIRSF039033">
    <property type="entry name" value="START_dom"/>
    <property type="match status" value="1"/>
</dbReference>
<dbReference type="eggNOG" id="COG2867">
    <property type="taxonomic scope" value="Bacteria"/>
</dbReference>
<dbReference type="InterPro" id="IPR002913">
    <property type="entry name" value="START_lipid-bd_dom"/>
</dbReference>
<dbReference type="Pfam" id="PF01852">
    <property type="entry name" value="START"/>
    <property type="match status" value="1"/>
</dbReference>
<reference evidence="2 3" key="1">
    <citation type="journal article" date="2005" name="Nucleic Acids Res.">
        <title>Genomic blueprint of Hahella chejuensis, a marine microbe producing an algicidal agent.</title>
        <authorList>
            <person name="Jeong H."/>
            <person name="Yim J.H."/>
            <person name="Lee C."/>
            <person name="Choi S.-H."/>
            <person name="Park Y.K."/>
            <person name="Yoon S.H."/>
            <person name="Hur C.-G."/>
            <person name="Kang H.-Y."/>
            <person name="Kim D."/>
            <person name="Lee H.H."/>
            <person name="Park K.H."/>
            <person name="Park S.-H."/>
            <person name="Park H.-S."/>
            <person name="Lee H.K."/>
            <person name="Oh T.K."/>
            <person name="Kim J.F."/>
        </authorList>
    </citation>
    <scope>NUCLEOTIDE SEQUENCE [LARGE SCALE GENOMIC DNA]</scope>
    <source>
        <strain evidence="2 3">KCTC 2396</strain>
    </source>
</reference>
<dbReference type="EMBL" id="CP000155">
    <property type="protein sequence ID" value="ABC28587.1"/>
    <property type="molecule type" value="Genomic_DNA"/>
</dbReference>
<proteinExistence type="predicted"/>
<organism evidence="2 3">
    <name type="scientific">Hahella chejuensis (strain KCTC 2396)</name>
    <dbReference type="NCBI Taxonomy" id="349521"/>
    <lineage>
        <taxon>Bacteria</taxon>
        <taxon>Pseudomonadati</taxon>
        <taxon>Pseudomonadota</taxon>
        <taxon>Gammaproteobacteria</taxon>
        <taxon>Oceanospirillales</taxon>
        <taxon>Hahellaceae</taxon>
        <taxon>Hahella</taxon>
    </lineage>
</organism>
<dbReference type="AlphaFoldDB" id="Q2SL87"/>
<feature type="domain" description="START" evidence="1">
    <location>
        <begin position="1"/>
        <end position="186"/>
    </location>
</feature>
<dbReference type="SUPFAM" id="SSF55961">
    <property type="entry name" value="Bet v1-like"/>
    <property type="match status" value="1"/>
</dbReference>
<dbReference type="InterPro" id="IPR051213">
    <property type="entry name" value="START_lipid_transfer"/>
</dbReference>
<dbReference type="KEGG" id="hch:HCH_01741"/>
<sequence length="208" mass="24011">MDSEQWRLEFNKDGVKIFTMHFPGSDFKAFKAETVLNTPLRSILAVMADPASCMKWVHGCIASEEVERGSFNKRYAYSVNDLPWPVRDRDYVLEISTQRDPSTQEVTMDMYAVDDKVPEKDQYVRVHQQETHYLFQPQGESQTRMTWLQHTEPAGAIPSWLVNSLIVDIPYKSMRALEKLANSDPYRNARIQYDDAGNVVAVETKVEQ</sequence>
<dbReference type="Proteomes" id="UP000000238">
    <property type="component" value="Chromosome"/>
</dbReference>
<gene>
    <name evidence="2" type="ordered locus">HCH_01741</name>
</gene>
<protein>
    <submittedName>
        <fullName evidence="2">Protein containing StAR-related lipid-transfer (START) domain</fullName>
    </submittedName>
</protein>
<dbReference type="RefSeq" id="WP_011395659.1">
    <property type="nucleotide sequence ID" value="NC_007645.1"/>
</dbReference>
<dbReference type="InterPro" id="IPR023393">
    <property type="entry name" value="START-like_dom_sf"/>
</dbReference>
<evidence type="ECO:0000313" key="3">
    <source>
        <dbReference type="Proteomes" id="UP000000238"/>
    </source>
</evidence>
<accession>Q2SL87</accession>
<dbReference type="GO" id="GO:0008289">
    <property type="term" value="F:lipid binding"/>
    <property type="evidence" value="ECO:0007669"/>
    <property type="project" value="InterPro"/>
</dbReference>
<evidence type="ECO:0000313" key="2">
    <source>
        <dbReference type="EMBL" id="ABC28587.1"/>
    </source>
</evidence>
<dbReference type="HOGENOM" id="CLU_095975_0_0_6"/>